<keyword evidence="18" id="KW-1185">Reference proteome</keyword>
<dbReference type="Gene3D" id="3.40.140.10">
    <property type="entry name" value="Cytidine Deaminase, domain 2"/>
    <property type="match status" value="1"/>
</dbReference>
<dbReference type="GO" id="GO:0004126">
    <property type="term" value="F:cytidine deaminase activity"/>
    <property type="evidence" value="ECO:0007669"/>
    <property type="project" value="UniProtKB-UniRule"/>
</dbReference>
<organism evidence="17 18">
    <name type="scientific">Parasynechococcus marenigrum (strain WH8102)</name>
    <dbReference type="NCBI Taxonomy" id="84588"/>
    <lineage>
        <taxon>Bacteria</taxon>
        <taxon>Bacillati</taxon>
        <taxon>Cyanobacteriota</taxon>
        <taxon>Cyanophyceae</taxon>
        <taxon>Synechococcales</taxon>
        <taxon>Prochlorococcaceae</taxon>
        <taxon>Parasynechococcus</taxon>
        <taxon>Parasynechococcus marenigrum</taxon>
    </lineage>
</organism>
<evidence type="ECO:0000256" key="8">
    <source>
        <dbReference type="ARBA" id="ARBA00022833"/>
    </source>
</evidence>
<dbReference type="PROSITE" id="PS51747">
    <property type="entry name" value="CYT_DCMP_DEAMINASES_2"/>
    <property type="match status" value="1"/>
</dbReference>
<protein>
    <recommendedName>
        <fullName evidence="5 15">Cytidine deaminase</fullName>
        <ecNumber evidence="4 15">3.5.4.5</ecNumber>
    </recommendedName>
    <alternativeName>
        <fullName evidence="9 15">Cytidine aminohydrolase</fullName>
    </alternativeName>
</protein>
<evidence type="ECO:0000256" key="3">
    <source>
        <dbReference type="ARBA" id="ARBA00006576"/>
    </source>
</evidence>
<evidence type="ECO:0000256" key="11">
    <source>
        <dbReference type="ARBA" id="ARBA00049558"/>
    </source>
</evidence>
<dbReference type="PANTHER" id="PTHR11644">
    <property type="entry name" value="CYTIDINE DEAMINASE"/>
    <property type="match status" value="1"/>
</dbReference>
<dbReference type="GO" id="GO:0008270">
    <property type="term" value="F:zinc ion binding"/>
    <property type="evidence" value="ECO:0007669"/>
    <property type="project" value="UniProtKB-UniRule"/>
</dbReference>
<dbReference type="InterPro" id="IPR050202">
    <property type="entry name" value="Cyt/Deoxycyt_deaminase"/>
</dbReference>
<dbReference type="KEGG" id="syw:SYNW1811"/>
<dbReference type="HOGENOM" id="CLU_097262_4_1_3"/>
<evidence type="ECO:0000313" key="18">
    <source>
        <dbReference type="Proteomes" id="UP000001422"/>
    </source>
</evidence>
<dbReference type="NCBIfam" id="TIGR01354">
    <property type="entry name" value="cyt_deam_tetra"/>
    <property type="match status" value="1"/>
</dbReference>
<evidence type="ECO:0000256" key="4">
    <source>
        <dbReference type="ARBA" id="ARBA00012783"/>
    </source>
</evidence>
<dbReference type="NCBIfam" id="NF004064">
    <property type="entry name" value="PRK05578.1"/>
    <property type="match status" value="1"/>
</dbReference>
<feature type="binding site" evidence="14">
    <location>
        <position position="54"/>
    </location>
    <ligand>
        <name>Zn(2+)</name>
        <dbReference type="ChEBI" id="CHEBI:29105"/>
        <note>catalytic</note>
    </ligand>
</feature>
<dbReference type="RefSeq" id="WP_011128671.1">
    <property type="nucleotide sequence ID" value="NC_005070.1"/>
</dbReference>
<dbReference type="SUPFAM" id="SSF53927">
    <property type="entry name" value="Cytidine deaminase-like"/>
    <property type="match status" value="1"/>
</dbReference>
<evidence type="ECO:0000256" key="1">
    <source>
        <dbReference type="ARBA" id="ARBA00001947"/>
    </source>
</evidence>
<dbReference type="Proteomes" id="UP000001422">
    <property type="component" value="Chromosome"/>
</dbReference>
<dbReference type="eggNOG" id="COG0295">
    <property type="taxonomic scope" value="Bacteria"/>
</dbReference>
<accession>Q7U596</accession>
<comment type="function">
    <text evidence="2 15">This enzyme scavenges exogenous and endogenous cytidine and 2'-deoxycytidine for UMP synthesis.</text>
</comment>
<sequence>MNNAEALLAAAREAAEQAHCPYSNFHVGAAVRCSDGTVVTGCNVENASYGLTICAERVSLFNCVAQGLQPLELAVSCVDAQNNTSLSSRMPCGACRQVMQELLPNNAIVHIDGVGQRRINQLLPEGFGLN</sequence>
<reference evidence="17 18" key="1">
    <citation type="journal article" date="2003" name="Nature">
        <title>The genome of a motile marine Synechococcus.</title>
        <authorList>
            <person name="Palenik B."/>
            <person name="Brahamsha B."/>
            <person name="Larimer F."/>
            <person name="Land M."/>
            <person name="Hauser L."/>
            <person name="Chain P."/>
            <person name="Lamerdin J."/>
            <person name="Regala W."/>
            <person name="Allen E.A."/>
            <person name="McCarren J."/>
            <person name="Paulsen I."/>
            <person name="Dufresne A."/>
            <person name="Partensky F."/>
            <person name="Webb E."/>
            <person name="Waterbury J."/>
        </authorList>
    </citation>
    <scope>NUCLEOTIDE SEQUENCE [LARGE SCALE GENOMIC DNA]</scope>
    <source>
        <strain evidence="17 18">WH8102</strain>
    </source>
</reference>
<dbReference type="AlphaFoldDB" id="Q7U596"/>
<feature type="binding site" evidence="13">
    <location>
        <begin position="43"/>
        <end position="49"/>
    </location>
    <ligand>
        <name>substrate</name>
    </ligand>
</feature>
<keyword evidence="7 15" id="KW-0378">Hydrolase</keyword>
<feature type="binding site" evidence="14">
    <location>
        <position position="95"/>
    </location>
    <ligand>
        <name>Zn(2+)</name>
        <dbReference type="ChEBI" id="CHEBI:29105"/>
        <note>catalytic</note>
    </ligand>
</feature>
<evidence type="ECO:0000256" key="15">
    <source>
        <dbReference type="RuleBase" id="RU364006"/>
    </source>
</evidence>
<dbReference type="InterPro" id="IPR006262">
    <property type="entry name" value="Cyt_deam_tetra"/>
</dbReference>
<keyword evidence="8 14" id="KW-0862">Zinc</keyword>
<evidence type="ECO:0000256" key="5">
    <source>
        <dbReference type="ARBA" id="ARBA00018266"/>
    </source>
</evidence>
<evidence type="ECO:0000256" key="13">
    <source>
        <dbReference type="PIRSR" id="PIRSR606262-2"/>
    </source>
</evidence>
<comment type="similarity">
    <text evidence="3 15">Belongs to the cytidine and deoxycytidylate deaminase family.</text>
</comment>
<evidence type="ECO:0000256" key="2">
    <source>
        <dbReference type="ARBA" id="ARBA00003949"/>
    </source>
</evidence>
<name>Q7U596_PARMW</name>
<evidence type="ECO:0000256" key="9">
    <source>
        <dbReference type="ARBA" id="ARBA00032005"/>
    </source>
</evidence>
<dbReference type="PANTHER" id="PTHR11644:SF2">
    <property type="entry name" value="CYTIDINE DEAMINASE"/>
    <property type="match status" value="1"/>
</dbReference>
<comment type="catalytic activity">
    <reaction evidence="11 15">
        <text>cytidine + H2O + H(+) = uridine + NH4(+)</text>
        <dbReference type="Rhea" id="RHEA:16069"/>
        <dbReference type="ChEBI" id="CHEBI:15377"/>
        <dbReference type="ChEBI" id="CHEBI:15378"/>
        <dbReference type="ChEBI" id="CHEBI:16704"/>
        <dbReference type="ChEBI" id="CHEBI:17562"/>
        <dbReference type="ChEBI" id="CHEBI:28938"/>
        <dbReference type="EC" id="3.5.4.5"/>
    </reaction>
</comment>
<evidence type="ECO:0000256" key="7">
    <source>
        <dbReference type="ARBA" id="ARBA00022801"/>
    </source>
</evidence>
<evidence type="ECO:0000259" key="16">
    <source>
        <dbReference type="PROSITE" id="PS51747"/>
    </source>
</evidence>
<dbReference type="EC" id="3.5.4.5" evidence="4 15"/>
<dbReference type="Pfam" id="PF00383">
    <property type="entry name" value="dCMP_cyt_deam_1"/>
    <property type="match status" value="1"/>
</dbReference>
<keyword evidence="6 14" id="KW-0479">Metal-binding</keyword>
<dbReference type="CDD" id="cd01283">
    <property type="entry name" value="cytidine_deaminase"/>
    <property type="match status" value="1"/>
</dbReference>
<evidence type="ECO:0000256" key="12">
    <source>
        <dbReference type="PIRSR" id="PIRSR606262-1"/>
    </source>
</evidence>
<evidence type="ECO:0000256" key="14">
    <source>
        <dbReference type="PIRSR" id="PIRSR606262-3"/>
    </source>
</evidence>
<feature type="active site" description="Proton donor" evidence="12">
    <location>
        <position position="56"/>
    </location>
</feature>
<dbReference type="GO" id="GO:0072527">
    <property type="term" value="P:pyrimidine-containing compound metabolic process"/>
    <property type="evidence" value="ECO:0007669"/>
    <property type="project" value="UniProtKB-ARBA"/>
</dbReference>
<feature type="binding site" evidence="14">
    <location>
        <position position="92"/>
    </location>
    <ligand>
        <name>Zn(2+)</name>
        <dbReference type="ChEBI" id="CHEBI:29105"/>
        <note>catalytic</note>
    </ligand>
</feature>
<evidence type="ECO:0000256" key="6">
    <source>
        <dbReference type="ARBA" id="ARBA00022723"/>
    </source>
</evidence>
<dbReference type="STRING" id="84588.SYNW1811"/>
<dbReference type="EMBL" id="BX569693">
    <property type="protein sequence ID" value="CAE08326.1"/>
    <property type="molecule type" value="Genomic_DNA"/>
</dbReference>
<comment type="catalytic activity">
    <reaction evidence="10 15">
        <text>2'-deoxycytidine + H2O + H(+) = 2'-deoxyuridine + NH4(+)</text>
        <dbReference type="Rhea" id="RHEA:13433"/>
        <dbReference type="ChEBI" id="CHEBI:15377"/>
        <dbReference type="ChEBI" id="CHEBI:15378"/>
        <dbReference type="ChEBI" id="CHEBI:15698"/>
        <dbReference type="ChEBI" id="CHEBI:16450"/>
        <dbReference type="ChEBI" id="CHEBI:28938"/>
        <dbReference type="EC" id="3.5.4.5"/>
    </reaction>
</comment>
<dbReference type="InterPro" id="IPR016193">
    <property type="entry name" value="Cytidine_deaminase-like"/>
</dbReference>
<dbReference type="GO" id="GO:0055086">
    <property type="term" value="P:nucleobase-containing small molecule metabolic process"/>
    <property type="evidence" value="ECO:0007669"/>
    <property type="project" value="UniProtKB-ARBA"/>
</dbReference>
<proteinExistence type="inferred from homology"/>
<evidence type="ECO:0000256" key="10">
    <source>
        <dbReference type="ARBA" id="ARBA00049252"/>
    </source>
</evidence>
<feature type="domain" description="CMP/dCMP-type deaminase" evidence="16">
    <location>
        <begin position="2"/>
        <end position="130"/>
    </location>
</feature>
<evidence type="ECO:0000313" key="17">
    <source>
        <dbReference type="EMBL" id="CAE08326.1"/>
    </source>
</evidence>
<comment type="cofactor">
    <cofactor evidence="1 14 15">
        <name>Zn(2+)</name>
        <dbReference type="ChEBI" id="CHEBI:29105"/>
    </cofactor>
</comment>
<dbReference type="GO" id="GO:0005829">
    <property type="term" value="C:cytosol"/>
    <property type="evidence" value="ECO:0007669"/>
    <property type="project" value="TreeGrafter"/>
</dbReference>
<dbReference type="InterPro" id="IPR002125">
    <property type="entry name" value="CMP_dCMP_dom"/>
</dbReference>
<gene>
    <name evidence="17" type="ordered locus">SYNW1811</name>
</gene>